<evidence type="ECO:0000313" key="3">
    <source>
        <dbReference type="Proteomes" id="UP000636800"/>
    </source>
</evidence>
<name>A0A835P8V3_VANPL</name>
<accession>A0A835P8V3</accession>
<dbReference type="EMBL" id="JADCNM010000296">
    <property type="protein sequence ID" value="KAG0448552.1"/>
    <property type="molecule type" value="Genomic_DNA"/>
</dbReference>
<evidence type="ECO:0000313" key="2">
    <source>
        <dbReference type="EMBL" id="KAG0448654.1"/>
    </source>
</evidence>
<dbReference type="AlphaFoldDB" id="A0A835P8V3"/>
<proteinExistence type="predicted"/>
<dbReference type="Proteomes" id="UP000639772">
    <property type="component" value="Unassembled WGS sequence"/>
</dbReference>
<evidence type="ECO:0000313" key="4">
    <source>
        <dbReference type="Proteomes" id="UP000639772"/>
    </source>
</evidence>
<reference evidence="3 4" key="1">
    <citation type="journal article" date="2020" name="Nat. Food">
        <title>A phased Vanilla planifolia genome enables genetic improvement of flavour and production.</title>
        <authorList>
            <person name="Hasing T."/>
            <person name="Tang H."/>
            <person name="Brym M."/>
            <person name="Khazi F."/>
            <person name="Huang T."/>
            <person name="Chambers A.H."/>
        </authorList>
    </citation>
    <scope>NUCLEOTIDE SEQUENCE [LARGE SCALE GENOMIC DNA]</scope>
    <source>
        <tissue evidence="2">Leaf</tissue>
    </source>
</reference>
<evidence type="ECO:0000313" key="1">
    <source>
        <dbReference type="EMBL" id="KAG0448552.1"/>
    </source>
</evidence>
<organism evidence="2 3">
    <name type="scientific">Vanilla planifolia</name>
    <name type="common">Vanilla</name>
    <dbReference type="NCBI Taxonomy" id="51239"/>
    <lineage>
        <taxon>Eukaryota</taxon>
        <taxon>Viridiplantae</taxon>
        <taxon>Streptophyta</taxon>
        <taxon>Embryophyta</taxon>
        <taxon>Tracheophyta</taxon>
        <taxon>Spermatophyta</taxon>
        <taxon>Magnoliopsida</taxon>
        <taxon>Liliopsida</taxon>
        <taxon>Asparagales</taxon>
        <taxon>Orchidaceae</taxon>
        <taxon>Vanilloideae</taxon>
        <taxon>Vanilleae</taxon>
        <taxon>Vanilla</taxon>
    </lineage>
</organism>
<comment type="caution">
    <text evidence="2">The sequence shown here is derived from an EMBL/GenBank/DDBJ whole genome shotgun (WGS) entry which is preliminary data.</text>
</comment>
<protein>
    <submittedName>
        <fullName evidence="2">Uncharacterized protein</fullName>
    </submittedName>
</protein>
<dbReference type="Proteomes" id="UP000636800">
    <property type="component" value="Unassembled WGS sequence"/>
</dbReference>
<sequence length="138" mass="15205">MYAFQSNVVNAEGSSFSVPDVRVENALFQISLTRPATVCLNAAAKSISLAQSSSAQKVKNMINENGVHLNSQAQHSSIHNLNVSTKLKSCKDALSFRNGGPIKTFKCLGWWSNQDFVVRLLFNSQCIRNRTQQEIVSS</sequence>
<gene>
    <name evidence="2" type="ORF">HPP92_027736</name>
    <name evidence="1" type="ORF">HPP92_027780</name>
</gene>
<keyword evidence="3" id="KW-1185">Reference proteome</keyword>
<dbReference type="EMBL" id="JADCNL010000296">
    <property type="protein sequence ID" value="KAG0448654.1"/>
    <property type="molecule type" value="Genomic_DNA"/>
</dbReference>